<dbReference type="RefSeq" id="WP_210356536.1">
    <property type="nucleotide sequence ID" value="NZ_JAEQMU010000011.1"/>
</dbReference>
<evidence type="ECO:0008006" key="3">
    <source>
        <dbReference type="Google" id="ProtNLM"/>
    </source>
</evidence>
<comment type="caution">
    <text evidence="1">The sequence shown here is derived from an EMBL/GenBank/DDBJ whole genome shotgun (WGS) entry which is preliminary data.</text>
</comment>
<gene>
    <name evidence="1" type="ORF">ACFSQW_01190</name>
</gene>
<dbReference type="Proteomes" id="UP001597440">
    <property type="component" value="Unassembled WGS sequence"/>
</dbReference>
<dbReference type="SUPFAM" id="SSF48452">
    <property type="entry name" value="TPR-like"/>
    <property type="match status" value="1"/>
</dbReference>
<name>A0ABW5KYM0_9SPHI</name>
<proteinExistence type="predicted"/>
<sequence length="456" mass="53273">MANVTWIKAPFLFVLFLIFFSVNAQTGFLERVDYDSIRTVGNKQNKLMFLVVHEQNESFEFLKASVSKKNKEYIGDKFVSGIVQVKREDFQHSLRKGFYLTTPVYLFADSEGYPILRYDKPVRDEQLLLQLADSAYTLAKGETLGKLLKQYQKGGRSRGLLTKLLTQYQSFNYYADQRILNDYLSQLTVQELNNFETVVFLMKSGPVYNGNVYKLARTNAKMVDSLYATLPLLARQDINNRIIQQTFRQSLESSNYYLAQELQGFVSGSWSPNYLRENSSGSYYPMEYKRLTKDSLAYVNMARNYYNMNYYRVAIDSLARIDYAVERKISFSRYQGQLNRVENEAFQKWFKVSESRYKHEHAQHLSYGARQILAFSKDNMDALYDAIRWQTKAIEQSPRSGLYHHTLAMLLYKVGFSAQAEAELLRAKEFYKRDKVKYQEIEALLKQMKSNKGLII</sequence>
<dbReference type="Gene3D" id="1.25.40.10">
    <property type="entry name" value="Tetratricopeptide repeat domain"/>
    <property type="match status" value="1"/>
</dbReference>
<evidence type="ECO:0000313" key="2">
    <source>
        <dbReference type="Proteomes" id="UP001597440"/>
    </source>
</evidence>
<reference evidence="2" key="1">
    <citation type="journal article" date="2019" name="Int. J. Syst. Evol. Microbiol.">
        <title>The Global Catalogue of Microorganisms (GCM) 10K type strain sequencing project: providing services to taxonomists for standard genome sequencing and annotation.</title>
        <authorList>
            <consortium name="The Broad Institute Genomics Platform"/>
            <consortium name="The Broad Institute Genome Sequencing Center for Infectious Disease"/>
            <person name="Wu L."/>
            <person name="Ma J."/>
        </authorList>
    </citation>
    <scope>NUCLEOTIDE SEQUENCE [LARGE SCALE GENOMIC DNA]</scope>
    <source>
        <strain evidence="2">KCTC 52298</strain>
    </source>
</reference>
<organism evidence="1 2">
    <name type="scientific">Sphingobacterium tabacisoli</name>
    <dbReference type="NCBI Taxonomy" id="2044855"/>
    <lineage>
        <taxon>Bacteria</taxon>
        <taxon>Pseudomonadati</taxon>
        <taxon>Bacteroidota</taxon>
        <taxon>Sphingobacteriia</taxon>
        <taxon>Sphingobacteriales</taxon>
        <taxon>Sphingobacteriaceae</taxon>
        <taxon>Sphingobacterium</taxon>
    </lineage>
</organism>
<protein>
    <recommendedName>
        <fullName evidence="3">Tetratricopeptide repeat protein</fullName>
    </recommendedName>
</protein>
<dbReference type="EMBL" id="JBHULD010000002">
    <property type="protein sequence ID" value="MFD2552985.1"/>
    <property type="molecule type" value="Genomic_DNA"/>
</dbReference>
<evidence type="ECO:0000313" key="1">
    <source>
        <dbReference type="EMBL" id="MFD2552985.1"/>
    </source>
</evidence>
<accession>A0ABW5KYM0</accession>
<keyword evidence="2" id="KW-1185">Reference proteome</keyword>
<dbReference type="InterPro" id="IPR011990">
    <property type="entry name" value="TPR-like_helical_dom_sf"/>
</dbReference>